<dbReference type="EMBL" id="JAAIJR010000004">
    <property type="protein sequence ID" value="NEX19104.1"/>
    <property type="molecule type" value="Genomic_DNA"/>
</dbReference>
<dbReference type="FunFam" id="3.30.300.20:FF:000001">
    <property type="entry name" value="30S ribosomal protein S3"/>
    <property type="match status" value="1"/>
</dbReference>
<dbReference type="InterPro" id="IPR009019">
    <property type="entry name" value="KH_sf_prok-type"/>
</dbReference>
<dbReference type="FunFam" id="3.30.1140.32:FF:000001">
    <property type="entry name" value="30S ribosomal protein S3"/>
    <property type="match status" value="1"/>
</dbReference>
<evidence type="ECO:0000256" key="1">
    <source>
        <dbReference type="ARBA" id="ARBA00010761"/>
    </source>
</evidence>
<dbReference type="InterPro" id="IPR018280">
    <property type="entry name" value="Ribosomal_uS3_CS"/>
</dbReference>
<keyword evidence="3 8" id="KW-0694">RNA-binding</keyword>
<dbReference type="GO" id="GO:0003735">
    <property type="term" value="F:structural constituent of ribosome"/>
    <property type="evidence" value="ECO:0007669"/>
    <property type="project" value="InterPro"/>
</dbReference>
<comment type="caution">
    <text evidence="11">The sequence shown here is derived from an EMBL/GenBank/DDBJ whole genome shotgun (WGS) entry which is preliminary data.</text>
</comment>
<dbReference type="InterPro" id="IPR004087">
    <property type="entry name" value="KH_dom"/>
</dbReference>
<evidence type="ECO:0000313" key="12">
    <source>
        <dbReference type="Proteomes" id="UP000471640"/>
    </source>
</evidence>
<dbReference type="PROSITE" id="PS50823">
    <property type="entry name" value="KH_TYPE_2"/>
    <property type="match status" value="1"/>
</dbReference>
<dbReference type="HAMAP" id="MF_01309_B">
    <property type="entry name" value="Ribosomal_uS3_B"/>
    <property type="match status" value="1"/>
</dbReference>
<organism evidence="11 12">
    <name type="scientific">Thiorhodococcus mannitoliphagus</name>
    <dbReference type="NCBI Taxonomy" id="329406"/>
    <lineage>
        <taxon>Bacteria</taxon>
        <taxon>Pseudomonadati</taxon>
        <taxon>Pseudomonadota</taxon>
        <taxon>Gammaproteobacteria</taxon>
        <taxon>Chromatiales</taxon>
        <taxon>Chromatiaceae</taxon>
        <taxon>Thiorhodococcus</taxon>
    </lineage>
</organism>
<dbReference type="AlphaFoldDB" id="A0A6P1DTS9"/>
<dbReference type="Pfam" id="PF00189">
    <property type="entry name" value="Ribosomal_S3_C"/>
    <property type="match status" value="1"/>
</dbReference>
<dbReference type="RefSeq" id="WP_164652007.1">
    <property type="nucleotide sequence ID" value="NZ_JAAIJR010000004.1"/>
</dbReference>
<evidence type="ECO:0000259" key="10">
    <source>
        <dbReference type="PROSITE" id="PS50823"/>
    </source>
</evidence>
<dbReference type="CDD" id="cd02412">
    <property type="entry name" value="KH-II_30S_S3"/>
    <property type="match status" value="1"/>
</dbReference>
<evidence type="ECO:0000256" key="5">
    <source>
        <dbReference type="ARBA" id="ARBA00023274"/>
    </source>
</evidence>
<dbReference type="Gene3D" id="3.30.300.20">
    <property type="match status" value="1"/>
</dbReference>
<dbReference type="InterPro" id="IPR036419">
    <property type="entry name" value="Ribosomal_S3_C_sf"/>
</dbReference>
<comment type="subunit">
    <text evidence="8">Part of the 30S ribosomal subunit. Forms a tight complex with proteins S10 and S14.</text>
</comment>
<evidence type="ECO:0000256" key="4">
    <source>
        <dbReference type="ARBA" id="ARBA00022980"/>
    </source>
</evidence>
<protein>
    <recommendedName>
        <fullName evidence="7 8">Small ribosomal subunit protein uS3</fullName>
    </recommendedName>
</protein>
<evidence type="ECO:0000256" key="3">
    <source>
        <dbReference type="ARBA" id="ARBA00022884"/>
    </source>
</evidence>
<name>A0A6P1DTS9_9GAMM</name>
<dbReference type="GO" id="GO:0003729">
    <property type="term" value="F:mRNA binding"/>
    <property type="evidence" value="ECO:0007669"/>
    <property type="project" value="UniProtKB-UniRule"/>
</dbReference>
<dbReference type="InterPro" id="IPR004044">
    <property type="entry name" value="KH_dom_type_2"/>
</dbReference>
<dbReference type="InterPro" id="IPR005704">
    <property type="entry name" value="Ribosomal_uS3_bac-typ"/>
</dbReference>
<dbReference type="GO" id="GO:0022627">
    <property type="term" value="C:cytosolic small ribosomal subunit"/>
    <property type="evidence" value="ECO:0007669"/>
    <property type="project" value="TreeGrafter"/>
</dbReference>
<evidence type="ECO:0000256" key="9">
    <source>
        <dbReference type="RuleBase" id="RU003624"/>
    </source>
</evidence>
<dbReference type="Gene3D" id="3.30.1140.32">
    <property type="entry name" value="Ribosomal protein S3, C-terminal domain"/>
    <property type="match status" value="1"/>
</dbReference>
<dbReference type="GO" id="GO:0006412">
    <property type="term" value="P:translation"/>
    <property type="evidence" value="ECO:0007669"/>
    <property type="project" value="UniProtKB-UniRule"/>
</dbReference>
<sequence length="225" mass="25187">MGQKVHPNGIRLGIVKEWTSKWYASSKDYADLLNTDLQVRDFLRKELAKASVSRIQIDRPAKNAHITIHTARPGVVIGKKGEDIDKLRKKVSAMMGIPVHISIEEIRKPELDAQLVAEGIAQQLERRIMFRRAMKRSIQNTMRLGAEGIKVNVAGRLNGAEIARSEWARDGRVPLHTLRADIDYGFAEARTTYGVLGVKVWIFKGEVFTDQQPEEPAPKAAGKKG</sequence>
<evidence type="ECO:0000256" key="8">
    <source>
        <dbReference type="HAMAP-Rule" id="MF_01309"/>
    </source>
</evidence>
<dbReference type="Pfam" id="PF07650">
    <property type="entry name" value="KH_2"/>
    <property type="match status" value="1"/>
</dbReference>
<proteinExistence type="inferred from homology"/>
<dbReference type="NCBIfam" id="TIGR01009">
    <property type="entry name" value="rpsC_bact"/>
    <property type="match status" value="1"/>
</dbReference>
<reference evidence="11 12" key="2">
    <citation type="submission" date="2020-02" db="EMBL/GenBank/DDBJ databases">
        <title>Genome sequences of Thiorhodococcus mannitoliphagus and Thiorhodococcus minor, purple sulfur photosynthetic bacteria in the gammaproteobacterial family, Chromatiaceae.</title>
        <authorList>
            <person name="Aviles F.A."/>
            <person name="Meyer T.E."/>
            <person name="Kyndt J.A."/>
        </authorList>
    </citation>
    <scope>NUCLEOTIDE SEQUENCE [LARGE SCALE GENOMIC DNA]</scope>
    <source>
        <strain evidence="11 12">DSM 18266</strain>
    </source>
</reference>
<dbReference type="SUPFAM" id="SSF54814">
    <property type="entry name" value="Prokaryotic type KH domain (KH-domain type II)"/>
    <property type="match status" value="1"/>
</dbReference>
<evidence type="ECO:0000256" key="6">
    <source>
        <dbReference type="ARBA" id="ARBA00024998"/>
    </source>
</evidence>
<reference evidence="12" key="1">
    <citation type="journal article" date="2020" name="Microbiol. Resour. Announc.">
        <title>Draft Genome Sequences of Thiorhodococcus mannitoliphagus and Thiorhodococcus minor, Purple Sulfur Photosynthetic Bacteria in the Gammaproteobacterial Family Chromatiaceae.</title>
        <authorList>
            <person name="Aviles F.A."/>
            <person name="Meyer T.E."/>
            <person name="Kyndt J.A."/>
        </authorList>
    </citation>
    <scope>NUCLEOTIDE SEQUENCE [LARGE SCALE GENOMIC DNA]</scope>
    <source>
        <strain evidence="12">DSM 18266</strain>
    </source>
</reference>
<dbReference type="SUPFAM" id="SSF54821">
    <property type="entry name" value="Ribosomal protein S3 C-terminal domain"/>
    <property type="match status" value="1"/>
</dbReference>
<comment type="function">
    <text evidence="6 8">Binds the lower part of the 30S subunit head. Binds mRNA in the 70S ribosome, positioning it for translation.</text>
</comment>
<keyword evidence="12" id="KW-1185">Reference proteome</keyword>
<dbReference type="PROSITE" id="PS50084">
    <property type="entry name" value="KH_TYPE_1"/>
    <property type="match status" value="1"/>
</dbReference>
<dbReference type="InterPro" id="IPR057258">
    <property type="entry name" value="Ribosomal_uS3"/>
</dbReference>
<keyword evidence="4 8" id="KW-0689">Ribosomal protein</keyword>
<evidence type="ECO:0000256" key="7">
    <source>
        <dbReference type="ARBA" id="ARBA00035257"/>
    </source>
</evidence>
<dbReference type="PROSITE" id="PS00548">
    <property type="entry name" value="RIBOSOMAL_S3"/>
    <property type="match status" value="1"/>
</dbReference>
<dbReference type="PANTHER" id="PTHR11760:SF19">
    <property type="entry name" value="SMALL RIBOSOMAL SUBUNIT PROTEIN US3C"/>
    <property type="match status" value="1"/>
</dbReference>
<evidence type="ECO:0000256" key="2">
    <source>
        <dbReference type="ARBA" id="ARBA00022730"/>
    </source>
</evidence>
<dbReference type="GO" id="GO:0019843">
    <property type="term" value="F:rRNA binding"/>
    <property type="evidence" value="ECO:0007669"/>
    <property type="project" value="UniProtKB-UniRule"/>
</dbReference>
<accession>A0A6P1DTS9</accession>
<comment type="similarity">
    <text evidence="1 8 9">Belongs to the universal ribosomal protein uS3 family.</text>
</comment>
<keyword evidence="2 8" id="KW-0699">rRNA-binding</keyword>
<dbReference type="Proteomes" id="UP000471640">
    <property type="component" value="Unassembled WGS sequence"/>
</dbReference>
<dbReference type="InterPro" id="IPR001351">
    <property type="entry name" value="Ribosomal_uS3_C"/>
</dbReference>
<dbReference type="InterPro" id="IPR015946">
    <property type="entry name" value="KH_dom-like_a/b"/>
</dbReference>
<feature type="domain" description="KH type-2" evidence="10">
    <location>
        <begin position="39"/>
        <end position="107"/>
    </location>
</feature>
<keyword evidence="5 8" id="KW-0687">Ribonucleoprotein</keyword>
<evidence type="ECO:0000313" key="11">
    <source>
        <dbReference type="EMBL" id="NEX19104.1"/>
    </source>
</evidence>
<dbReference type="PANTHER" id="PTHR11760">
    <property type="entry name" value="30S/40S RIBOSOMAL PROTEIN S3"/>
    <property type="match status" value="1"/>
</dbReference>
<gene>
    <name evidence="8 11" type="primary">rpsC</name>
    <name evidence="11" type="ORF">G3480_02050</name>
</gene>
<dbReference type="SMART" id="SM00322">
    <property type="entry name" value="KH"/>
    <property type="match status" value="1"/>
</dbReference>